<reference evidence="9 10" key="1">
    <citation type="journal article" date="2019" name="Nat. Ecol. Evol.">
        <title>Megaphylogeny resolves global patterns of mushroom evolution.</title>
        <authorList>
            <person name="Varga T."/>
            <person name="Krizsan K."/>
            <person name="Foldi C."/>
            <person name="Dima B."/>
            <person name="Sanchez-Garcia M."/>
            <person name="Sanchez-Ramirez S."/>
            <person name="Szollosi G.J."/>
            <person name="Szarkandi J.G."/>
            <person name="Papp V."/>
            <person name="Albert L."/>
            <person name="Andreopoulos W."/>
            <person name="Angelini C."/>
            <person name="Antonin V."/>
            <person name="Barry K.W."/>
            <person name="Bougher N.L."/>
            <person name="Buchanan P."/>
            <person name="Buyck B."/>
            <person name="Bense V."/>
            <person name="Catcheside P."/>
            <person name="Chovatia M."/>
            <person name="Cooper J."/>
            <person name="Damon W."/>
            <person name="Desjardin D."/>
            <person name="Finy P."/>
            <person name="Geml J."/>
            <person name="Haridas S."/>
            <person name="Hughes K."/>
            <person name="Justo A."/>
            <person name="Karasinski D."/>
            <person name="Kautmanova I."/>
            <person name="Kiss B."/>
            <person name="Kocsube S."/>
            <person name="Kotiranta H."/>
            <person name="LaButti K.M."/>
            <person name="Lechner B.E."/>
            <person name="Liimatainen K."/>
            <person name="Lipzen A."/>
            <person name="Lukacs Z."/>
            <person name="Mihaltcheva S."/>
            <person name="Morgado L.N."/>
            <person name="Niskanen T."/>
            <person name="Noordeloos M.E."/>
            <person name="Ohm R.A."/>
            <person name="Ortiz-Santana B."/>
            <person name="Ovrebo C."/>
            <person name="Racz N."/>
            <person name="Riley R."/>
            <person name="Savchenko A."/>
            <person name="Shiryaev A."/>
            <person name="Soop K."/>
            <person name="Spirin V."/>
            <person name="Szebenyi C."/>
            <person name="Tomsovsky M."/>
            <person name="Tulloss R.E."/>
            <person name="Uehling J."/>
            <person name="Grigoriev I.V."/>
            <person name="Vagvolgyi C."/>
            <person name="Papp T."/>
            <person name="Martin F.M."/>
            <person name="Miettinen O."/>
            <person name="Hibbett D.S."/>
            <person name="Nagy L.G."/>
        </authorList>
    </citation>
    <scope>NUCLEOTIDE SEQUENCE [LARGE SCALE GENOMIC DNA]</scope>
    <source>
        <strain evidence="9 10">OMC1185</strain>
    </source>
</reference>
<dbReference type="STRING" id="5364.A0A5C3NFE2"/>
<organism evidence="9 10">
    <name type="scientific">Heliocybe sulcata</name>
    <dbReference type="NCBI Taxonomy" id="5364"/>
    <lineage>
        <taxon>Eukaryota</taxon>
        <taxon>Fungi</taxon>
        <taxon>Dikarya</taxon>
        <taxon>Basidiomycota</taxon>
        <taxon>Agaricomycotina</taxon>
        <taxon>Agaricomycetes</taxon>
        <taxon>Gloeophyllales</taxon>
        <taxon>Gloeophyllaceae</taxon>
        <taxon>Heliocybe</taxon>
    </lineage>
</organism>
<keyword evidence="5" id="KW-0539">Nucleus</keyword>
<gene>
    <name evidence="9" type="ORF">OE88DRAFT_1716641</name>
</gene>
<name>A0A5C3NFE2_9AGAM</name>
<feature type="region of interest" description="Disordered" evidence="7">
    <location>
        <begin position="24"/>
        <end position="200"/>
    </location>
</feature>
<dbReference type="Gene3D" id="3.60.20.10">
    <property type="entry name" value="Glutamine Phosphoribosylpyrophosphate, subunit 1, domain 1"/>
    <property type="match status" value="1"/>
</dbReference>
<feature type="domain" description="Proteasome alpha-type subunits" evidence="8">
    <location>
        <begin position="576"/>
        <end position="598"/>
    </location>
</feature>
<dbReference type="InterPro" id="IPR035144">
    <property type="entry name" value="Proteasome_alpha1"/>
</dbReference>
<proteinExistence type="inferred from homology"/>
<evidence type="ECO:0000256" key="7">
    <source>
        <dbReference type="SAM" id="MobiDB-lite"/>
    </source>
</evidence>
<evidence type="ECO:0000256" key="6">
    <source>
        <dbReference type="PROSITE-ProRule" id="PRU00808"/>
    </source>
</evidence>
<dbReference type="OrthoDB" id="431557at2759"/>
<evidence type="ECO:0000313" key="9">
    <source>
        <dbReference type="EMBL" id="TFK56020.1"/>
    </source>
</evidence>
<dbReference type="Pfam" id="PF00227">
    <property type="entry name" value="Proteasome"/>
    <property type="match status" value="1"/>
</dbReference>
<dbReference type="AlphaFoldDB" id="A0A5C3NFE2"/>
<evidence type="ECO:0000259" key="8">
    <source>
        <dbReference type="PROSITE" id="PS00388"/>
    </source>
</evidence>
<dbReference type="SMART" id="SM00948">
    <property type="entry name" value="Proteasome_A_N"/>
    <property type="match status" value="1"/>
</dbReference>
<evidence type="ECO:0000256" key="2">
    <source>
        <dbReference type="ARBA" id="ARBA00004496"/>
    </source>
</evidence>
<evidence type="ECO:0000256" key="1">
    <source>
        <dbReference type="ARBA" id="ARBA00004123"/>
    </source>
</evidence>
<dbReference type="SUPFAM" id="SSF56235">
    <property type="entry name" value="N-terminal nucleophile aminohydrolases (Ntn hydrolases)"/>
    <property type="match status" value="1"/>
</dbReference>
<evidence type="ECO:0000256" key="5">
    <source>
        <dbReference type="ARBA" id="ARBA00023242"/>
    </source>
</evidence>
<dbReference type="GO" id="GO:0006511">
    <property type="term" value="P:ubiquitin-dependent protein catabolic process"/>
    <property type="evidence" value="ECO:0007669"/>
    <property type="project" value="InterPro"/>
</dbReference>
<comment type="similarity">
    <text evidence="6">Belongs to the peptidase T1A family.</text>
</comment>
<dbReference type="PROSITE" id="PS00388">
    <property type="entry name" value="PROTEASOME_ALPHA_1"/>
    <property type="match status" value="1"/>
</dbReference>
<dbReference type="CDD" id="cd03749">
    <property type="entry name" value="proteasome_alpha_type_1"/>
    <property type="match status" value="1"/>
</dbReference>
<keyword evidence="4 6" id="KW-0647">Proteasome</keyword>
<feature type="region of interest" description="Disordered" evidence="7">
    <location>
        <begin position="820"/>
        <end position="842"/>
    </location>
</feature>
<dbReference type="InterPro" id="IPR001353">
    <property type="entry name" value="Proteasome_sua/b"/>
</dbReference>
<evidence type="ECO:0000256" key="4">
    <source>
        <dbReference type="ARBA" id="ARBA00022942"/>
    </source>
</evidence>
<comment type="subcellular location">
    <subcellularLocation>
        <location evidence="2">Cytoplasm</location>
    </subcellularLocation>
    <subcellularLocation>
        <location evidence="1">Nucleus</location>
    </subcellularLocation>
</comment>
<dbReference type="GO" id="GO:0019773">
    <property type="term" value="C:proteasome core complex, alpha-subunit complex"/>
    <property type="evidence" value="ECO:0007669"/>
    <property type="project" value="UniProtKB-UniRule"/>
</dbReference>
<dbReference type="InterPro" id="IPR050115">
    <property type="entry name" value="Proteasome_alpha"/>
</dbReference>
<keyword evidence="3" id="KW-0963">Cytoplasm</keyword>
<dbReference type="GO" id="GO:0005737">
    <property type="term" value="C:cytoplasm"/>
    <property type="evidence" value="ECO:0007669"/>
    <property type="project" value="UniProtKB-SubCell"/>
</dbReference>
<dbReference type="FunFam" id="3.60.20.10:FF:000016">
    <property type="entry name" value="Proteasome subunit alpha type-6"/>
    <property type="match status" value="1"/>
</dbReference>
<dbReference type="Proteomes" id="UP000305948">
    <property type="component" value="Unassembled WGS sequence"/>
</dbReference>
<dbReference type="EMBL" id="ML213504">
    <property type="protein sequence ID" value="TFK56020.1"/>
    <property type="molecule type" value="Genomic_DNA"/>
</dbReference>
<accession>A0A5C3NFE2</accession>
<keyword evidence="10" id="KW-1185">Reference proteome</keyword>
<feature type="compositionally biased region" description="Polar residues" evidence="7">
    <location>
        <begin position="233"/>
        <end position="258"/>
    </location>
</feature>
<feature type="compositionally biased region" description="Basic and acidic residues" evidence="7">
    <location>
        <begin position="53"/>
        <end position="84"/>
    </location>
</feature>
<dbReference type="Pfam" id="PF10584">
    <property type="entry name" value="Proteasome_A_N"/>
    <property type="match status" value="1"/>
</dbReference>
<evidence type="ECO:0000313" key="10">
    <source>
        <dbReference type="Proteomes" id="UP000305948"/>
    </source>
</evidence>
<dbReference type="PANTHER" id="PTHR11599">
    <property type="entry name" value="PROTEASOME SUBUNIT ALPHA/BETA"/>
    <property type="match status" value="1"/>
</dbReference>
<dbReference type="InterPro" id="IPR023332">
    <property type="entry name" value="Proteasome_alpha-type"/>
</dbReference>
<feature type="region of interest" description="Disordered" evidence="7">
    <location>
        <begin position="225"/>
        <end position="258"/>
    </location>
</feature>
<dbReference type="InterPro" id="IPR029055">
    <property type="entry name" value="Ntn_hydrolases_N"/>
</dbReference>
<dbReference type="GO" id="GO:0005634">
    <property type="term" value="C:nucleus"/>
    <property type="evidence" value="ECO:0007669"/>
    <property type="project" value="UniProtKB-SubCell"/>
</dbReference>
<sequence>MDGRGSVAPSVTETASEGDWLMAAIGEDEAEGAQMHGQEEGNAEDIWAQNTEDGDHKYVPEGENHDMERAHDVPMDNEGGHGDNTEAGALAELPTQNGHHEHTKPSVADASTSQNLKNFDAPSDSKAASESMVIEGDRTEPGRSVLMPEEETPTADGAQAEKLDVGTEPQVSEAAHDASGNLETNGRPLQPGASFASTSPEFYQETQPLDTGDAEMDGERTIDDDTSYEQHQETPGNDEQTQLEAQTQPDFTPEASTSSATLTLADLGPIEAPQETKGPKMPSANRLSISYAAGSRRLVIDAEIVDKLKIYRAEARIEISLRMEREGPDDLKGILIEGLSESTRSYSPLPSLGDATGSDPSLPPFAKLMLPAKTMMTMYLETERPLSEPKWVKSGDVQEWLKSMFGRMFWVAGDAADGWERRIEVADPDPAPTIWTVLEGWAANSPVGQPIERQRFLRTHMTETDNIMEILLRLVRGERATPFSASSSSISTQSISGPLLAALSPGSPHGAQQTHVSLAVLAIFRMAVEYAKKAVGDKGKGEAEERVGEIIRCLPSHLLYKSLDGIFKEWKFRNTYDSDNTVFSPQGRLHQVEYALEAVKQGSAAVGLRSKTHSILLALKRSTGELASYQQKMFRIDDHVGIAIAGLTSDARVLSNFMRQQAMSERMVFNRPVPVNRIVSAIADKAQWNTQEYGRRPYGVGFLVIGQDQLGSHLYEFSPSGNSYEYYAMSIGARSQSAKTYLEKHYETFMDCNLEDLIRHGLHALRETLQQDKELTINNTSIGIVGPASSHETNVPSDGIFRILEGEIIEPFLKTMIPKEGEGAAAAQPPPAAGDEDVQMAE</sequence>
<dbReference type="InterPro" id="IPR000426">
    <property type="entry name" value="Proteasome_asu_N"/>
</dbReference>
<evidence type="ECO:0000256" key="3">
    <source>
        <dbReference type="ARBA" id="ARBA00022490"/>
    </source>
</evidence>
<protein>
    <recommendedName>
        <fullName evidence="8">Proteasome alpha-type subunits domain-containing protein</fullName>
    </recommendedName>
</protein>
<dbReference type="PROSITE" id="PS51475">
    <property type="entry name" value="PROTEASOME_ALPHA_2"/>
    <property type="match status" value="1"/>
</dbReference>